<keyword evidence="6" id="KW-0238">DNA-binding</keyword>
<dbReference type="Pfam" id="PF13361">
    <property type="entry name" value="UvrD_C"/>
    <property type="match status" value="2"/>
</dbReference>
<evidence type="ECO:0000256" key="5">
    <source>
        <dbReference type="ARBA" id="ARBA00022840"/>
    </source>
</evidence>
<dbReference type="InterPro" id="IPR014016">
    <property type="entry name" value="UvrD-like_ATP-bd"/>
</dbReference>
<evidence type="ECO:0000256" key="3">
    <source>
        <dbReference type="ARBA" id="ARBA00022801"/>
    </source>
</evidence>
<evidence type="ECO:0000256" key="11">
    <source>
        <dbReference type="ARBA" id="ARBA00048988"/>
    </source>
</evidence>
<dbReference type="Gene3D" id="3.40.50.300">
    <property type="entry name" value="P-loop containing nucleotide triphosphate hydrolases"/>
    <property type="match status" value="2"/>
</dbReference>
<keyword evidence="7" id="KW-0413">Isomerase</keyword>
<feature type="region of interest" description="Disordered" evidence="13">
    <location>
        <begin position="674"/>
        <end position="703"/>
    </location>
</feature>
<dbReference type="GO" id="GO:0000725">
    <property type="term" value="P:recombinational repair"/>
    <property type="evidence" value="ECO:0007669"/>
    <property type="project" value="TreeGrafter"/>
</dbReference>
<keyword evidence="2 12" id="KW-0547">Nucleotide-binding</keyword>
<evidence type="ECO:0000256" key="12">
    <source>
        <dbReference type="PROSITE-ProRule" id="PRU00560"/>
    </source>
</evidence>
<dbReference type="PANTHER" id="PTHR11070">
    <property type="entry name" value="UVRD / RECB / PCRA DNA HELICASE FAMILY MEMBER"/>
    <property type="match status" value="1"/>
</dbReference>
<reference evidence="17" key="1">
    <citation type="submission" date="2017-05" db="EMBL/GenBank/DDBJ databases">
        <authorList>
            <person name="Sharma S."/>
            <person name="Sidhu C."/>
            <person name="Pinnaka A.K."/>
        </authorList>
    </citation>
    <scope>NUCLEOTIDE SEQUENCE [LARGE SCALE GENOMIC DNA]</scope>
    <source>
        <strain evidence="17">AK93</strain>
    </source>
</reference>
<feature type="binding site" evidence="12">
    <location>
        <begin position="45"/>
        <end position="52"/>
    </location>
    <ligand>
        <name>ATP</name>
        <dbReference type="ChEBI" id="CHEBI:30616"/>
    </ligand>
</feature>
<comment type="catalytic activity">
    <reaction evidence="8">
        <text>Couples ATP hydrolysis with the unwinding of duplex DNA by translocating in the 3'-5' direction.</text>
        <dbReference type="EC" id="5.6.2.4"/>
    </reaction>
</comment>
<gene>
    <name evidence="16" type="ORF">CAL65_06250</name>
</gene>
<feature type="domain" description="UvrD-like helicase ATP-binding" evidence="14">
    <location>
        <begin position="24"/>
        <end position="311"/>
    </location>
</feature>
<dbReference type="InterPro" id="IPR014017">
    <property type="entry name" value="DNA_helicase_UvrD-like_C"/>
</dbReference>
<dbReference type="Gene3D" id="1.10.10.160">
    <property type="match status" value="1"/>
</dbReference>
<dbReference type="InterPro" id="IPR027417">
    <property type="entry name" value="P-loop_NTPase"/>
</dbReference>
<evidence type="ECO:0000259" key="15">
    <source>
        <dbReference type="PROSITE" id="PS51217"/>
    </source>
</evidence>
<dbReference type="GO" id="GO:0005524">
    <property type="term" value="F:ATP binding"/>
    <property type="evidence" value="ECO:0007669"/>
    <property type="project" value="UniProtKB-UniRule"/>
</dbReference>
<evidence type="ECO:0000259" key="14">
    <source>
        <dbReference type="PROSITE" id="PS51198"/>
    </source>
</evidence>
<evidence type="ECO:0000313" key="16">
    <source>
        <dbReference type="EMBL" id="RFA37966.1"/>
    </source>
</evidence>
<dbReference type="InterPro" id="IPR013986">
    <property type="entry name" value="DExx_box_DNA_helicase_dom_sf"/>
</dbReference>
<dbReference type="EMBL" id="NFZW01000005">
    <property type="protein sequence ID" value="RFA37966.1"/>
    <property type="molecule type" value="Genomic_DNA"/>
</dbReference>
<comment type="similarity">
    <text evidence="1">Belongs to the helicase family. UvrD subfamily.</text>
</comment>
<evidence type="ECO:0000256" key="1">
    <source>
        <dbReference type="ARBA" id="ARBA00009922"/>
    </source>
</evidence>
<feature type="domain" description="UvrD-like helicase C-terminal" evidence="15">
    <location>
        <begin position="312"/>
        <end position="592"/>
    </location>
</feature>
<dbReference type="GO" id="GO:0016887">
    <property type="term" value="F:ATP hydrolysis activity"/>
    <property type="evidence" value="ECO:0007669"/>
    <property type="project" value="RHEA"/>
</dbReference>
<evidence type="ECO:0000256" key="9">
    <source>
        <dbReference type="ARBA" id="ARBA00034808"/>
    </source>
</evidence>
<dbReference type="PROSITE" id="PS51217">
    <property type="entry name" value="UVRD_HELICASE_CTER"/>
    <property type="match status" value="1"/>
</dbReference>
<dbReference type="SUPFAM" id="SSF52540">
    <property type="entry name" value="P-loop containing nucleoside triphosphate hydrolases"/>
    <property type="match status" value="1"/>
</dbReference>
<dbReference type="CDD" id="cd17932">
    <property type="entry name" value="DEXQc_UvrD"/>
    <property type="match status" value="1"/>
</dbReference>
<dbReference type="GO" id="GO:0003677">
    <property type="term" value="F:DNA binding"/>
    <property type="evidence" value="ECO:0007669"/>
    <property type="project" value="UniProtKB-KW"/>
</dbReference>
<keyword evidence="3 12" id="KW-0378">Hydrolase</keyword>
<comment type="caution">
    <text evidence="16">The sequence shown here is derived from an EMBL/GenBank/DDBJ whole genome shotgun (WGS) entry which is preliminary data.</text>
</comment>
<keyword evidence="5 12" id="KW-0067">ATP-binding</keyword>
<dbReference type="PANTHER" id="PTHR11070:SF2">
    <property type="entry name" value="ATP-DEPENDENT DNA HELICASE SRS2"/>
    <property type="match status" value="1"/>
</dbReference>
<evidence type="ECO:0000256" key="7">
    <source>
        <dbReference type="ARBA" id="ARBA00023235"/>
    </source>
</evidence>
<dbReference type="Gene3D" id="1.10.486.10">
    <property type="entry name" value="PCRA, domain 4"/>
    <property type="match status" value="1"/>
</dbReference>
<dbReference type="EC" id="5.6.2.4" evidence="9"/>
<evidence type="ECO:0000256" key="2">
    <source>
        <dbReference type="ARBA" id="ARBA00022741"/>
    </source>
</evidence>
<protein>
    <recommendedName>
        <fullName evidence="9">DNA 3'-5' helicase</fullName>
        <ecNumber evidence="9">5.6.2.4</ecNumber>
    </recommendedName>
    <alternativeName>
        <fullName evidence="10">DNA 3'-5' helicase II</fullName>
    </alternativeName>
</protein>
<evidence type="ECO:0000256" key="10">
    <source>
        <dbReference type="ARBA" id="ARBA00034923"/>
    </source>
</evidence>
<dbReference type="Pfam" id="PF00580">
    <property type="entry name" value="UvrD-helicase"/>
    <property type="match status" value="1"/>
</dbReference>
<comment type="catalytic activity">
    <reaction evidence="11">
        <text>ATP + H2O = ADP + phosphate + H(+)</text>
        <dbReference type="Rhea" id="RHEA:13065"/>
        <dbReference type="ChEBI" id="CHEBI:15377"/>
        <dbReference type="ChEBI" id="CHEBI:15378"/>
        <dbReference type="ChEBI" id="CHEBI:30616"/>
        <dbReference type="ChEBI" id="CHEBI:43474"/>
        <dbReference type="ChEBI" id="CHEBI:456216"/>
        <dbReference type="EC" id="5.6.2.4"/>
    </reaction>
</comment>
<evidence type="ECO:0000256" key="13">
    <source>
        <dbReference type="SAM" id="MobiDB-lite"/>
    </source>
</evidence>
<evidence type="ECO:0000256" key="8">
    <source>
        <dbReference type="ARBA" id="ARBA00034617"/>
    </source>
</evidence>
<dbReference type="AlphaFoldDB" id="A0A3E0X0Z6"/>
<dbReference type="InterPro" id="IPR000212">
    <property type="entry name" value="DNA_helicase_UvrD/REP"/>
</dbReference>
<keyword evidence="17" id="KW-1185">Reference proteome</keyword>
<keyword evidence="4 12" id="KW-0347">Helicase</keyword>
<dbReference type="Proteomes" id="UP000256763">
    <property type="component" value="Unassembled WGS sequence"/>
</dbReference>
<dbReference type="GO" id="GO:0043138">
    <property type="term" value="F:3'-5' DNA helicase activity"/>
    <property type="evidence" value="ECO:0007669"/>
    <property type="project" value="UniProtKB-EC"/>
</dbReference>
<sequence length="725" mass="80346">MPHKFRLGAASKVESRSLVIGGCAMLDNDQAQVVAHDDGPAAVLAGAGSGKTRCTTERAARRLTESGVSSDGLMLLTFTNKAAAEMRERLRSRLPKQLALPWIGTFHSFGNRLLRSYGKTIGIPKNATLMDADDAGRMLDAFLAAPFPDKTRRIDAVRLNEAINAHGLDITAEADRPAIEHLCDKAGFSGHLLRGVLTALTRYEKEKRRAGILDFSDLILLPARLLRKDEALQERLRQQLRDVTVDEAQDTDGAQFRLLKLISPHSRTVLLVGDDDQAIYEWRHARPENMRDFIDEYGATIYRLERNYRSTPAIVTGGAALVRHNENRLEKNPYAVRKAPERDGVRLIHYDDSDTMAEGVADRIHAATAQGTSPGDIAVLYRKNRLARLIETALLRRAIPYRIKAGTDLLSYADVRMMLAAGRLAINRRDVRALSRLADLVPGLGAKGVGQMIAAGDDPLQHTGRLSAKAAKGVGELASALEQLYRDGPDKLLHWCENTGLFRSWLQQRAKNSLKAAGRPIDRSELELALRPAKGRMGAIQRAMSKRLETAARNASLDERWATGLEVIAGGTDEAETDQPKVTLCSIHASKGLEWPIVHVFGFSDGLMPMAREDTVENLPEERRLAYVALTRAQNQIVLHHAERIDLGTGGGAEEMQVSRFMVEINRGHQIELIDRRQGKSTPDNEESQKPPKTGWRKCVRPSTHNPNRQCLIPYCLTRQHGTTR</sequence>
<evidence type="ECO:0000256" key="4">
    <source>
        <dbReference type="ARBA" id="ARBA00022806"/>
    </source>
</evidence>
<evidence type="ECO:0000256" key="6">
    <source>
        <dbReference type="ARBA" id="ARBA00023125"/>
    </source>
</evidence>
<dbReference type="PROSITE" id="PS51198">
    <property type="entry name" value="UVRD_HELICASE_ATP_BIND"/>
    <property type="match status" value="1"/>
</dbReference>
<organism evidence="16 17">
    <name type="scientific">Alkalilimnicola ehrlichii</name>
    <dbReference type="NCBI Taxonomy" id="351052"/>
    <lineage>
        <taxon>Bacteria</taxon>
        <taxon>Pseudomonadati</taxon>
        <taxon>Pseudomonadota</taxon>
        <taxon>Gammaproteobacteria</taxon>
        <taxon>Chromatiales</taxon>
        <taxon>Ectothiorhodospiraceae</taxon>
        <taxon>Alkalilimnicola</taxon>
    </lineage>
</organism>
<name>A0A3E0X0Z6_9GAMM</name>
<proteinExistence type="inferred from homology"/>
<evidence type="ECO:0000313" key="17">
    <source>
        <dbReference type="Proteomes" id="UP000256763"/>
    </source>
</evidence>
<accession>A0A3E0X0Z6</accession>